<evidence type="ECO:0000313" key="8">
    <source>
        <dbReference type="Proteomes" id="UP000094147"/>
    </source>
</evidence>
<keyword evidence="3 5" id="KW-1133">Transmembrane helix</keyword>
<dbReference type="NCBIfam" id="TIGR00367">
    <property type="entry name" value="calcium/sodium antiporter"/>
    <property type="match status" value="1"/>
</dbReference>
<feature type="transmembrane region" description="Helical" evidence="5">
    <location>
        <begin position="312"/>
        <end position="328"/>
    </location>
</feature>
<feature type="domain" description="Sodium/calcium exchanger membrane region" evidence="6">
    <location>
        <begin position="182"/>
        <end position="326"/>
    </location>
</feature>
<dbReference type="Gene3D" id="1.20.1420.30">
    <property type="entry name" value="NCX, central ion-binding region"/>
    <property type="match status" value="2"/>
</dbReference>
<reference evidence="8" key="1">
    <citation type="submission" date="2015-08" db="EMBL/GenBank/DDBJ databases">
        <authorList>
            <person name="Kim K.M."/>
        </authorList>
    </citation>
    <scope>NUCLEOTIDE SEQUENCE [LARGE SCALE GENOMIC DNA]</scope>
    <source>
        <strain evidence="8">KCTC 23892</strain>
    </source>
</reference>
<gene>
    <name evidence="7" type="ORF">KS2013_1790</name>
</gene>
<dbReference type="Gene3D" id="6.10.280.80">
    <property type="entry name" value="NCX, peripheral helical region"/>
    <property type="match status" value="1"/>
</dbReference>
<keyword evidence="8" id="KW-1185">Reference proteome</keyword>
<evidence type="ECO:0000259" key="6">
    <source>
        <dbReference type="Pfam" id="PF01699"/>
    </source>
</evidence>
<feature type="transmembrane region" description="Helical" evidence="5">
    <location>
        <begin position="184"/>
        <end position="211"/>
    </location>
</feature>
<dbReference type="KEGG" id="ksd:KS2013_1790"/>
<dbReference type="PANTHER" id="PTHR10846">
    <property type="entry name" value="SODIUM/POTASSIUM/CALCIUM EXCHANGER"/>
    <property type="match status" value="1"/>
</dbReference>
<dbReference type="GO" id="GO:0008273">
    <property type="term" value="F:calcium, potassium:sodium antiporter activity"/>
    <property type="evidence" value="ECO:0007669"/>
    <property type="project" value="TreeGrafter"/>
</dbReference>
<evidence type="ECO:0000256" key="5">
    <source>
        <dbReference type="SAM" id="Phobius"/>
    </source>
</evidence>
<feature type="transmembrane region" description="Helical" evidence="5">
    <location>
        <begin position="217"/>
        <end position="240"/>
    </location>
</feature>
<feature type="transmembrane region" description="Helical" evidence="5">
    <location>
        <begin position="134"/>
        <end position="152"/>
    </location>
</feature>
<feature type="transmembrane region" description="Helical" evidence="5">
    <location>
        <begin position="78"/>
        <end position="99"/>
    </location>
</feature>
<organism evidence="7 8">
    <name type="scientific">Kangiella sediminilitoris</name>
    <dbReference type="NCBI Taxonomy" id="1144748"/>
    <lineage>
        <taxon>Bacteria</taxon>
        <taxon>Pseudomonadati</taxon>
        <taxon>Pseudomonadota</taxon>
        <taxon>Gammaproteobacteria</taxon>
        <taxon>Kangiellales</taxon>
        <taxon>Kangiellaceae</taxon>
        <taxon>Kangiella</taxon>
    </lineage>
</organism>
<dbReference type="RefSeq" id="WP_068992773.1">
    <property type="nucleotide sequence ID" value="NZ_CP012418.1"/>
</dbReference>
<evidence type="ECO:0000256" key="2">
    <source>
        <dbReference type="ARBA" id="ARBA00022692"/>
    </source>
</evidence>
<proteinExistence type="predicted"/>
<keyword evidence="4 5" id="KW-0472">Membrane</keyword>
<evidence type="ECO:0000313" key="7">
    <source>
        <dbReference type="EMBL" id="AOE50499.1"/>
    </source>
</evidence>
<protein>
    <submittedName>
        <fullName evidence="7">Na+/Ca+ antiporter, CaCA family</fullName>
    </submittedName>
</protein>
<dbReference type="GO" id="GO:0006874">
    <property type="term" value="P:intracellular calcium ion homeostasis"/>
    <property type="evidence" value="ECO:0007669"/>
    <property type="project" value="TreeGrafter"/>
</dbReference>
<dbReference type="GO" id="GO:0005886">
    <property type="term" value="C:plasma membrane"/>
    <property type="evidence" value="ECO:0007669"/>
    <property type="project" value="TreeGrafter"/>
</dbReference>
<accession>A0A1B3BCG4</accession>
<sequence length="329" mass="35040">MIENITYIIIGITLLMWSADRFTDGAAAIARNLGVSRLIVGLTIVAIGSSAPEIFVSILDSFKTCAPDKPDCGPEVAIGNALGSNITNIALVLGITALVKPLLIHSTLLRREIPILFLCSLAVFFFFLDLRLSHIEGFILLGALVLYFIWLVRTGIQSRQKHDPMVDELIEELPEGMPTGKATFWVILGLVLLVGSSKLLIVGASGIATAFGVSETVIGLTIVALGTSLPELGASVASVLKNEHEIAIGNVIGSNIFNLLGVLGIPAAIAAPVIEDKILYVDYPLMLALIIATAIMAYGIRGTGKINRIEGGILVAVFLGYYIVRFFVL</sequence>
<evidence type="ECO:0000256" key="1">
    <source>
        <dbReference type="ARBA" id="ARBA00004141"/>
    </source>
</evidence>
<comment type="subcellular location">
    <subcellularLocation>
        <location evidence="1">Membrane</location>
        <topology evidence="1">Multi-pass membrane protein</topology>
    </subcellularLocation>
</comment>
<dbReference type="InterPro" id="IPR004837">
    <property type="entry name" value="NaCa_Exmemb"/>
</dbReference>
<dbReference type="Pfam" id="PF01699">
    <property type="entry name" value="Na_Ca_ex"/>
    <property type="match status" value="2"/>
</dbReference>
<feature type="domain" description="Sodium/calcium exchanger membrane region" evidence="6">
    <location>
        <begin position="6"/>
        <end position="151"/>
    </location>
</feature>
<evidence type="ECO:0000256" key="4">
    <source>
        <dbReference type="ARBA" id="ARBA00023136"/>
    </source>
</evidence>
<dbReference type="OrthoDB" id="9794225at2"/>
<feature type="transmembrane region" description="Helical" evidence="5">
    <location>
        <begin position="35"/>
        <end position="58"/>
    </location>
</feature>
<dbReference type="PANTHER" id="PTHR10846:SF8">
    <property type="entry name" value="INNER MEMBRANE PROTEIN YRBG"/>
    <property type="match status" value="1"/>
</dbReference>
<evidence type="ECO:0000256" key="3">
    <source>
        <dbReference type="ARBA" id="ARBA00022989"/>
    </source>
</evidence>
<dbReference type="InterPro" id="IPR004481">
    <property type="entry name" value="K/Na/Ca-exchanger"/>
</dbReference>
<feature type="transmembrane region" description="Helical" evidence="5">
    <location>
        <begin position="252"/>
        <end position="274"/>
    </location>
</feature>
<dbReference type="InterPro" id="IPR044880">
    <property type="entry name" value="NCX_ion-bd_dom_sf"/>
</dbReference>
<keyword evidence="2 5" id="KW-0812">Transmembrane</keyword>
<dbReference type="PATRIC" id="fig|1144748.3.peg.1806"/>
<feature type="transmembrane region" description="Helical" evidence="5">
    <location>
        <begin position="280"/>
        <end position="300"/>
    </location>
</feature>
<feature type="transmembrane region" description="Helical" evidence="5">
    <location>
        <begin position="111"/>
        <end position="128"/>
    </location>
</feature>
<name>A0A1B3BCG4_9GAMM</name>
<dbReference type="Proteomes" id="UP000094147">
    <property type="component" value="Chromosome"/>
</dbReference>
<dbReference type="AlphaFoldDB" id="A0A1B3BCG4"/>
<dbReference type="STRING" id="1144748.KS2013_1790"/>
<dbReference type="EMBL" id="CP012418">
    <property type="protein sequence ID" value="AOE50499.1"/>
    <property type="molecule type" value="Genomic_DNA"/>
</dbReference>
<dbReference type="GO" id="GO:0005262">
    <property type="term" value="F:calcium channel activity"/>
    <property type="evidence" value="ECO:0007669"/>
    <property type="project" value="TreeGrafter"/>
</dbReference>